<dbReference type="InterPro" id="IPR031152">
    <property type="entry name" value="PLXDC"/>
</dbReference>
<gene>
    <name evidence="10" type="primary">20195082</name>
    <name evidence="9" type="ORF">HELRODRAFT_109381</name>
</gene>
<reference evidence="10" key="3">
    <citation type="submission" date="2015-06" db="UniProtKB">
        <authorList>
            <consortium name="EnsemblMetazoa"/>
        </authorList>
    </citation>
    <scope>IDENTIFICATION</scope>
</reference>
<feature type="chain" id="PRO_5010979831" description="PSI domain-containing protein" evidence="7">
    <location>
        <begin position="22"/>
        <end position="532"/>
    </location>
</feature>
<dbReference type="HOGENOM" id="CLU_512199_0_0_1"/>
<dbReference type="GeneID" id="20195082"/>
<evidence type="ECO:0000259" key="8">
    <source>
        <dbReference type="SMART" id="SM00423"/>
    </source>
</evidence>
<dbReference type="KEGG" id="hro:HELRODRAFT_109381"/>
<dbReference type="InterPro" id="IPR016201">
    <property type="entry name" value="PSI"/>
</dbReference>
<feature type="domain" description="PSI" evidence="8">
    <location>
        <begin position="379"/>
        <end position="426"/>
    </location>
</feature>
<dbReference type="PANTHER" id="PTHR13055:SF12">
    <property type="entry name" value="LD40707P"/>
    <property type="match status" value="1"/>
</dbReference>
<dbReference type="SMART" id="SM00423">
    <property type="entry name" value="PSI"/>
    <property type="match status" value="1"/>
</dbReference>
<feature type="transmembrane region" description="Helical" evidence="6">
    <location>
        <begin position="454"/>
        <end position="477"/>
    </location>
</feature>
<protein>
    <recommendedName>
        <fullName evidence="8">PSI domain-containing protein</fullName>
    </recommendedName>
</protein>
<dbReference type="EnsemblMetazoa" id="HelroT109381">
    <property type="protein sequence ID" value="HelroP109381"/>
    <property type="gene ID" value="HelroG109381"/>
</dbReference>
<dbReference type="InParanoid" id="T1EET0"/>
<evidence type="ECO:0000256" key="2">
    <source>
        <dbReference type="ARBA" id="ARBA00022692"/>
    </source>
</evidence>
<proteinExistence type="predicted"/>
<keyword evidence="4 6" id="KW-1133">Transmembrane helix</keyword>
<dbReference type="AlphaFoldDB" id="T1EET0"/>
<dbReference type="eggNOG" id="KOG3848">
    <property type="taxonomic scope" value="Eukaryota"/>
</dbReference>
<comment type="subcellular location">
    <subcellularLocation>
        <location evidence="1">Membrane</location>
        <topology evidence="1">Single-pass type I membrane protein</topology>
    </subcellularLocation>
</comment>
<evidence type="ECO:0000256" key="5">
    <source>
        <dbReference type="ARBA" id="ARBA00023180"/>
    </source>
</evidence>
<dbReference type="PROSITE" id="PS51257">
    <property type="entry name" value="PROKAR_LIPOPROTEIN"/>
    <property type="match status" value="1"/>
</dbReference>
<sequence>MKSTIINAFLVIILSCDENFADYNDSVTQYEVTTTTSMFVTDSSSNEIYNSEFHVEDDLISEAISKPESNSNETYDNYNLTFPIESESIESLISPEVPSSITFPLVIKNVSDILEDVKLSTTTFQSIMRADTAGSTLTAASTSTPIALSSTLEPSSSTTVTTIIVKSVEDYHKYYKSEIIKSGMGSQYWISEDIMYKADKHHTLSESHRSAATISLSFPFTFYGHEVNQVTIATGGFLYMSEFLHQWLTATQYIAPLMANFDTQIGNNSFIRHWDNGSIFVVWWEDVFLQDEVDGHFSFQVQLYKNGTIVFSYKDVPTVVSGVPSHRHPVKIGMSDAYYMDKPTNTEMKQRTIYEYHRVEINMSLITSNTSVVISPLPSCIQMKSCSECVSASKKMDQTCQWCPTLQHCSDGLDRKRQEWMHNGCHKDFLSTEEQCSQYVAWTYSSSRLLTSNIIIMIIVVLIFFMMMMLVLAWLTYAYRHPSSRSGIWLIEHQPSQIRQRVVNFFTRLRTSLNASKYRVAMQPEVESLAQM</sequence>
<keyword evidence="11" id="KW-1185">Reference proteome</keyword>
<evidence type="ECO:0000313" key="11">
    <source>
        <dbReference type="Proteomes" id="UP000015101"/>
    </source>
</evidence>
<name>T1EET0_HELRO</name>
<evidence type="ECO:0000256" key="4">
    <source>
        <dbReference type="ARBA" id="ARBA00022989"/>
    </source>
</evidence>
<dbReference type="GO" id="GO:0016020">
    <property type="term" value="C:membrane"/>
    <property type="evidence" value="ECO:0007669"/>
    <property type="project" value="UniProtKB-SubCell"/>
</dbReference>
<organism evidence="10 11">
    <name type="scientific">Helobdella robusta</name>
    <name type="common">Californian leech</name>
    <dbReference type="NCBI Taxonomy" id="6412"/>
    <lineage>
        <taxon>Eukaryota</taxon>
        <taxon>Metazoa</taxon>
        <taxon>Spiralia</taxon>
        <taxon>Lophotrochozoa</taxon>
        <taxon>Annelida</taxon>
        <taxon>Clitellata</taxon>
        <taxon>Hirudinea</taxon>
        <taxon>Rhynchobdellida</taxon>
        <taxon>Glossiphoniidae</taxon>
        <taxon>Helobdella</taxon>
    </lineage>
</organism>
<reference evidence="11" key="1">
    <citation type="submission" date="2012-12" db="EMBL/GenBank/DDBJ databases">
        <authorList>
            <person name="Hellsten U."/>
            <person name="Grimwood J."/>
            <person name="Chapman J.A."/>
            <person name="Shapiro H."/>
            <person name="Aerts A."/>
            <person name="Otillar R.P."/>
            <person name="Terry A.Y."/>
            <person name="Boore J.L."/>
            <person name="Simakov O."/>
            <person name="Marletaz F."/>
            <person name="Cho S.-J."/>
            <person name="Edsinger-Gonzales E."/>
            <person name="Havlak P."/>
            <person name="Kuo D.-H."/>
            <person name="Larsson T."/>
            <person name="Lv J."/>
            <person name="Arendt D."/>
            <person name="Savage R."/>
            <person name="Osoegawa K."/>
            <person name="de Jong P."/>
            <person name="Lindberg D.R."/>
            <person name="Seaver E.C."/>
            <person name="Weisblat D.A."/>
            <person name="Putnam N.H."/>
            <person name="Grigoriev I.V."/>
            <person name="Rokhsar D.S."/>
        </authorList>
    </citation>
    <scope>NUCLEOTIDE SEQUENCE</scope>
</reference>
<accession>T1EET0</accession>
<dbReference type="Proteomes" id="UP000015101">
    <property type="component" value="Unassembled WGS sequence"/>
</dbReference>
<dbReference type="OrthoDB" id="6285106at2759"/>
<reference evidence="9 11" key="2">
    <citation type="journal article" date="2013" name="Nature">
        <title>Insights into bilaterian evolution from three spiralian genomes.</title>
        <authorList>
            <person name="Simakov O."/>
            <person name="Marletaz F."/>
            <person name="Cho S.J."/>
            <person name="Edsinger-Gonzales E."/>
            <person name="Havlak P."/>
            <person name="Hellsten U."/>
            <person name="Kuo D.H."/>
            <person name="Larsson T."/>
            <person name="Lv J."/>
            <person name="Arendt D."/>
            <person name="Savage R."/>
            <person name="Osoegawa K."/>
            <person name="de Jong P."/>
            <person name="Grimwood J."/>
            <person name="Chapman J.A."/>
            <person name="Shapiro H."/>
            <person name="Aerts A."/>
            <person name="Otillar R.P."/>
            <person name="Terry A.Y."/>
            <person name="Boore J.L."/>
            <person name="Grigoriev I.V."/>
            <person name="Lindberg D.R."/>
            <person name="Seaver E.C."/>
            <person name="Weisblat D.A."/>
            <person name="Putnam N.H."/>
            <person name="Rokhsar D.S."/>
        </authorList>
    </citation>
    <scope>NUCLEOTIDE SEQUENCE</scope>
</reference>
<evidence type="ECO:0000256" key="3">
    <source>
        <dbReference type="ARBA" id="ARBA00022729"/>
    </source>
</evidence>
<dbReference type="RefSeq" id="XP_009011810.1">
    <property type="nucleotide sequence ID" value="XM_009013562.1"/>
</dbReference>
<feature type="signal peptide" evidence="7">
    <location>
        <begin position="1"/>
        <end position="21"/>
    </location>
</feature>
<evidence type="ECO:0000256" key="1">
    <source>
        <dbReference type="ARBA" id="ARBA00004479"/>
    </source>
</evidence>
<keyword evidence="3 7" id="KW-0732">Signal</keyword>
<dbReference type="CTD" id="20195082"/>
<dbReference type="EMBL" id="KB095905">
    <property type="protein sequence ID" value="ESO09996.1"/>
    <property type="molecule type" value="Genomic_DNA"/>
</dbReference>
<keyword evidence="6" id="KW-0472">Membrane</keyword>
<evidence type="ECO:0000256" key="7">
    <source>
        <dbReference type="SAM" id="SignalP"/>
    </source>
</evidence>
<evidence type="ECO:0000256" key="6">
    <source>
        <dbReference type="SAM" id="Phobius"/>
    </source>
</evidence>
<keyword evidence="5" id="KW-0325">Glycoprotein</keyword>
<evidence type="ECO:0000313" key="10">
    <source>
        <dbReference type="EnsemblMetazoa" id="HelroP109381"/>
    </source>
</evidence>
<dbReference type="PANTHER" id="PTHR13055">
    <property type="entry name" value="TUMOR ENDOTHELIAL MARKER 7 RELATED"/>
    <property type="match status" value="1"/>
</dbReference>
<dbReference type="EMBL" id="AMQM01002853">
    <property type="status" value="NOT_ANNOTATED_CDS"/>
    <property type="molecule type" value="Genomic_DNA"/>
</dbReference>
<evidence type="ECO:0000313" key="9">
    <source>
        <dbReference type="EMBL" id="ESO09996.1"/>
    </source>
</evidence>
<keyword evidence="2 6" id="KW-0812">Transmembrane</keyword>